<organism evidence="7 8">
    <name type="scientific">Carnegiea gigantea</name>
    <dbReference type="NCBI Taxonomy" id="171969"/>
    <lineage>
        <taxon>Eukaryota</taxon>
        <taxon>Viridiplantae</taxon>
        <taxon>Streptophyta</taxon>
        <taxon>Embryophyta</taxon>
        <taxon>Tracheophyta</taxon>
        <taxon>Spermatophyta</taxon>
        <taxon>Magnoliopsida</taxon>
        <taxon>eudicotyledons</taxon>
        <taxon>Gunneridae</taxon>
        <taxon>Pentapetalae</taxon>
        <taxon>Caryophyllales</taxon>
        <taxon>Cactineae</taxon>
        <taxon>Cactaceae</taxon>
        <taxon>Cactoideae</taxon>
        <taxon>Echinocereeae</taxon>
        <taxon>Carnegiea</taxon>
    </lineage>
</organism>
<dbReference type="PANTHER" id="PTHR10209:SF859">
    <property type="entry name" value="OS03G0690500 PROTEIN"/>
    <property type="match status" value="1"/>
</dbReference>
<dbReference type="GO" id="GO:0051213">
    <property type="term" value="F:dioxygenase activity"/>
    <property type="evidence" value="ECO:0007669"/>
    <property type="project" value="UniProtKB-ARBA"/>
</dbReference>
<accession>A0A9Q1QC19</accession>
<dbReference type="SUPFAM" id="SSF51197">
    <property type="entry name" value="Clavaminate synthase-like"/>
    <property type="match status" value="1"/>
</dbReference>
<proteinExistence type="inferred from homology"/>
<reference evidence="7" key="1">
    <citation type="submission" date="2022-04" db="EMBL/GenBank/DDBJ databases">
        <title>Carnegiea gigantea Genome sequencing and assembly v2.</title>
        <authorList>
            <person name="Copetti D."/>
            <person name="Sanderson M.J."/>
            <person name="Burquez A."/>
            <person name="Wojciechowski M.F."/>
        </authorList>
    </citation>
    <scope>NUCLEOTIDE SEQUENCE</scope>
    <source>
        <strain evidence="7">SGP5-SGP5p</strain>
        <tissue evidence="7">Aerial part</tissue>
    </source>
</reference>
<evidence type="ECO:0000256" key="5">
    <source>
        <dbReference type="RuleBase" id="RU003682"/>
    </source>
</evidence>
<evidence type="ECO:0000313" key="8">
    <source>
        <dbReference type="Proteomes" id="UP001153076"/>
    </source>
</evidence>
<protein>
    <recommendedName>
        <fullName evidence="6">Fe2OG dioxygenase domain-containing protein</fullName>
    </recommendedName>
</protein>
<sequence length="365" mass="40330">MASSERLAELKAFDETKRGVKGLVDDGISTIPSIFIHPFSPSLSSPPSPKHKTSFSIPVINLGGIENGSNLRKDVIERIRDASEKWGFFQVVNHGISISVLEEMLAGIRGFFEQDDEVKKAYYTRDRNKKVVYNSNFDLYTGLAANWRDTLFCMMAPTSPHPDDLPPSCREIVMEYSKQVMKLGKVLFELLSGGLGLQMGHLNELGCSEGLLLLGHYYPPCPQPQLAIGTPQHSDNNFLTVLLQDQIGGLQVLHQDYWVDVPPTPGALVVNIGDLLQASGISLMSNDKFKSSEHRVLANSIGPRVSVACFFSTGFLPTPRIYGPIKELASESDPPKYRETTVAEYVAYFNDKGLDGKSALDHLRL</sequence>
<evidence type="ECO:0000256" key="1">
    <source>
        <dbReference type="ARBA" id="ARBA00008056"/>
    </source>
</evidence>
<dbReference type="Pfam" id="PF03171">
    <property type="entry name" value="2OG-FeII_Oxy"/>
    <property type="match status" value="1"/>
</dbReference>
<evidence type="ECO:0000256" key="2">
    <source>
        <dbReference type="ARBA" id="ARBA00022723"/>
    </source>
</evidence>
<dbReference type="AlphaFoldDB" id="A0A9Q1QC19"/>
<keyword evidence="3 5" id="KW-0560">Oxidoreductase</keyword>
<dbReference type="OrthoDB" id="288590at2759"/>
<keyword evidence="8" id="KW-1185">Reference proteome</keyword>
<dbReference type="FunFam" id="2.60.120.330:FF:000005">
    <property type="entry name" value="1-aminocyclopropane-1-carboxylate oxidase homolog 1"/>
    <property type="match status" value="1"/>
</dbReference>
<dbReference type="Proteomes" id="UP001153076">
    <property type="component" value="Unassembled WGS sequence"/>
</dbReference>
<evidence type="ECO:0000256" key="3">
    <source>
        <dbReference type="ARBA" id="ARBA00023002"/>
    </source>
</evidence>
<dbReference type="InterPro" id="IPR044861">
    <property type="entry name" value="IPNS-like_FE2OG_OXY"/>
</dbReference>
<dbReference type="Pfam" id="PF14226">
    <property type="entry name" value="DIOX_N"/>
    <property type="match status" value="1"/>
</dbReference>
<dbReference type="EMBL" id="JAKOGI010000331">
    <property type="protein sequence ID" value="KAJ8436738.1"/>
    <property type="molecule type" value="Genomic_DNA"/>
</dbReference>
<dbReference type="InterPro" id="IPR005123">
    <property type="entry name" value="Oxoglu/Fe-dep_dioxygenase_dom"/>
</dbReference>
<keyword evidence="4 5" id="KW-0408">Iron</keyword>
<dbReference type="PROSITE" id="PS51471">
    <property type="entry name" value="FE2OG_OXY"/>
    <property type="match status" value="1"/>
</dbReference>
<comment type="caution">
    <text evidence="7">The sequence shown here is derived from an EMBL/GenBank/DDBJ whole genome shotgun (WGS) entry which is preliminary data.</text>
</comment>
<dbReference type="InterPro" id="IPR027443">
    <property type="entry name" value="IPNS-like_sf"/>
</dbReference>
<evidence type="ECO:0000259" key="6">
    <source>
        <dbReference type="PROSITE" id="PS51471"/>
    </source>
</evidence>
<name>A0A9Q1QC19_9CARY</name>
<dbReference type="PANTHER" id="PTHR10209">
    <property type="entry name" value="OXIDOREDUCTASE, 2OG-FE II OXYGENASE FAMILY PROTEIN"/>
    <property type="match status" value="1"/>
</dbReference>
<gene>
    <name evidence="7" type="ORF">Cgig2_009712</name>
</gene>
<dbReference type="InterPro" id="IPR026992">
    <property type="entry name" value="DIOX_N"/>
</dbReference>
<comment type="similarity">
    <text evidence="1 5">Belongs to the iron/ascorbate-dependent oxidoreductase family.</text>
</comment>
<keyword evidence="2 5" id="KW-0479">Metal-binding</keyword>
<evidence type="ECO:0000256" key="4">
    <source>
        <dbReference type="ARBA" id="ARBA00023004"/>
    </source>
</evidence>
<feature type="domain" description="Fe2OG dioxygenase" evidence="6">
    <location>
        <begin position="207"/>
        <end position="314"/>
    </location>
</feature>
<dbReference type="Gene3D" id="2.60.120.330">
    <property type="entry name" value="B-lactam Antibiotic, Isopenicillin N Synthase, Chain"/>
    <property type="match status" value="1"/>
</dbReference>
<dbReference type="GO" id="GO:0046872">
    <property type="term" value="F:metal ion binding"/>
    <property type="evidence" value="ECO:0007669"/>
    <property type="project" value="UniProtKB-KW"/>
</dbReference>
<evidence type="ECO:0000313" key="7">
    <source>
        <dbReference type="EMBL" id="KAJ8436738.1"/>
    </source>
</evidence>